<evidence type="ECO:0000256" key="4">
    <source>
        <dbReference type="ARBA" id="ARBA00022833"/>
    </source>
</evidence>
<name>A0AAD5XF69_9FUNG</name>
<evidence type="ECO:0000256" key="7">
    <source>
        <dbReference type="SAM" id="MobiDB-lite"/>
    </source>
</evidence>
<organism evidence="9 10">
    <name type="scientific">Physocladia obscura</name>
    <dbReference type="NCBI Taxonomy" id="109957"/>
    <lineage>
        <taxon>Eukaryota</taxon>
        <taxon>Fungi</taxon>
        <taxon>Fungi incertae sedis</taxon>
        <taxon>Chytridiomycota</taxon>
        <taxon>Chytridiomycota incertae sedis</taxon>
        <taxon>Chytridiomycetes</taxon>
        <taxon>Chytridiales</taxon>
        <taxon>Chytriomycetaceae</taxon>
        <taxon>Physocladia</taxon>
    </lineage>
</organism>
<dbReference type="InterPro" id="IPR000679">
    <property type="entry name" value="Znf_GATA"/>
</dbReference>
<dbReference type="EMBL" id="JADGJH010001096">
    <property type="protein sequence ID" value="KAJ3119082.1"/>
    <property type="molecule type" value="Genomic_DNA"/>
</dbReference>
<evidence type="ECO:0000256" key="2">
    <source>
        <dbReference type="ARBA" id="ARBA00022723"/>
    </source>
</evidence>
<dbReference type="PANTHER" id="PTHR10071:SF281">
    <property type="entry name" value="BOX A-BINDING FACTOR-RELATED"/>
    <property type="match status" value="1"/>
</dbReference>
<accession>A0AAD5XF69</accession>
<keyword evidence="5" id="KW-0539">Nucleus</keyword>
<evidence type="ECO:0000256" key="1">
    <source>
        <dbReference type="ARBA" id="ARBA00004123"/>
    </source>
</evidence>
<gene>
    <name evidence="9" type="primary">GATA1</name>
    <name evidence="9" type="ORF">HK100_000469</name>
</gene>
<dbReference type="GO" id="GO:0000122">
    <property type="term" value="P:negative regulation of transcription by RNA polymerase II"/>
    <property type="evidence" value="ECO:0007669"/>
    <property type="project" value="TreeGrafter"/>
</dbReference>
<dbReference type="AlphaFoldDB" id="A0AAD5XF69"/>
<dbReference type="InterPro" id="IPR039355">
    <property type="entry name" value="Transcription_factor_GATA"/>
</dbReference>
<protein>
    <submittedName>
        <fullName evidence="9">Erythroid transcription factor</fullName>
    </submittedName>
</protein>
<reference evidence="9" key="1">
    <citation type="submission" date="2020-05" db="EMBL/GenBank/DDBJ databases">
        <title>Phylogenomic resolution of chytrid fungi.</title>
        <authorList>
            <person name="Stajich J.E."/>
            <person name="Amses K."/>
            <person name="Simmons R."/>
            <person name="Seto K."/>
            <person name="Myers J."/>
            <person name="Bonds A."/>
            <person name="Quandt C.A."/>
            <person name="Barry K."/>
            <person name="Liu P."/>
            <person name="Grigoriev I."/>
            <person name="Longcore J.E."/>
            <person name="James T.Y."/>
        </authorList>
    </citation>
    <scope>NUCLEOTIDE SEQUENCE</scope>
    <source>
        <strain evidence="9">JEL0513</strain>
    </source>
</reference>
<dbReference type="CDD" id="cd00202">
    <property type="entry name" value="ZnF_GATA"/>
    <property type="match status" value="1"/>
</dbReference>
<dbReference type="GO" id="GO:0045944">
    <property type="term" value="P:positive regulation of transcription by RNA polymerase II"/>
    <property type="evidence" value="ECO:0007669"/>
    <property type="project" value="TreeGrafter"/>
</dbReference>
<comment type="subcellular location">
    <subcellularLocation>
        <location evidence="1">Nucleus</location>
    </subcellularLocation>
</comment>
<dbReference type="Proteomes" id="UP001211907">
    <property type="component" value="Unassembled WGS sequence"/>
</dbReference>
<dbReference type="GO" id="GO:0008270">
    <property type="term" value="F:zinc ion binding"/>
    <property type="evidence" value="ECO:0007669"/>
    <property type="project" value="UniProtKB-KW"/>
</dbReference>
<keyword evidence="2" id="KW-0479">Metal-binding</keyword>
<dbReference type="SMART" id="SM00401">
    <property type="entry name" value="ZnF_GATA"/>
    <property type="match status" value="1"/>
</dbReference>
<dbReference type="Pfam" id="PF00320">
    <property type="entry name" value="GATA"/>
    <property type="match status" value="1"/>
</dbReference>
<dbReference type="GO" id="GO:0005634">
    <property type="term" value="C:nucleus"/>
    <property type="evidence" value="ECO:0007669"/>
    <property type="project" value="UniProtKB-SubCell"/>
</dbReference>
<dbReference type="Gene3D" id="3.30.50.10">
    <property type="entry name" value="Erythroid Transcription Factor GATA-1, subunit A"/>
    <property type="match status" value="1"/>
</dbReference>
<dbReference type="GO" id="GO:0000981">
    <property type="term" value="F:DNA-binding transcription factor activity, RNA polymerase II-specific"/>
    <property type="evidence" value="ECO:0007669"/>
    <property type="project" value="TreeGrafter"/>
</dbReference>
<evidence type="ECO:0000313" key="9">
    <source>
        <dbReference type="EMBL" id="KAJ3119082.1"/>
    </source>
</evidence>
<dbReference type="SUPFAM" id="SSF57716">
    <property type="entry name" value="Glucocorticoid receptor-like (DNA-binding domain)"/>
    <property type="match status" value="1"/>
</dbReference>
<proteinExistence type="predicted"/>
<sequence length="253" mass="27474">MLSPTYSFDLDRDVESLLFPEKHRAFTFEPPTPPLQRNRSYSADYASDYTRSNSTVSSCGSYNNPLVIASNGFMIANDQFSAYEFLLACSTNLVPLAPPLPESTPIPASMPAATPLMMLAPPLTPVPVPRSAVPSVRCGGACPKTPILPSQNYSYSNASSTTSAAKTLASARVVSSPLFSVLHPKPLKPKPVCVNCGGTETSVWRKDRLKNSLCNACGLFRKQHGYDRPQSFPFRKTSVQRRKGKKGSALPRS</sequence>
<dbReference type="InterPro" id="IPR013088">
    <property type="entry name" value="Znf_NHR/GATA"/>
</dbReference>
<feature type="domain" description="GATA-type" evidence="8">
    <location>
        <begin position="193"/>
        <end position="242"/>
    </location>
</feature>
<feature type="region of interest" description="Disordered" evidence="7">
    <location>
        <begin position="228"/>
        <end position="253"/>
    </location>
</feature>
<dbReference type="PANTHER" id="PTHR10071">
    <property type="entry name" value="TRANSCRIPTION FACTOR GATA FAMILY MEMBER"/>
    <property type="match status" value="1"/>
</dbReference>
<evidence type="ECO:0000313" key="10">
    <source>
        <dbReference type="Proteomes" id="UP001211907"/>
    </source>
</evidence>
<keyword evidence="4" id="KW-0862">Zinc</keyword>
<dbReference type="PROSITE" id="PS50114">
    <property type="entry name" value="GATA_ZN_FINGER_2"/>
    <property type="match status" value="1"/>
</dbReference>
<dbReference type="PRINTS" id="PR00619">
    <property type="entry name" value="GATAZNFINGER"/>
</dbReference>
<keyword evidence="10" id="KW-1185">Reference proteome</keyword>
<keyword evidence="3 6" id="KW-0863">Zinc-finger</keyword>
<evidence type="ECO:0000256" key="3">
    <source>
        <dbReference type="ARBA" id="ARBA00022771"/>
    </source>
</evidence>
<dbReference type="GO" id="GO:0000978">
    <property type="term" value="F:RNA polymerase II cis-regulatory region sequence-specific DNA binding"/>
    <property type="evidence" value="ECO:0007669"/>
    <property type="project" value="TreeGrafter"/>
</dbReference>
<evidence type="ECO:0000256" key="6">
    <source>
        <dbReference type="PROSITE-ProRule" id="PRU00094"/>
    </source>
</evidence>
<comment type="caution">
    <text evidence="9">The sequence shown here is derived from an EMBL/GenBank/DDBJ whole genome shotgun (WGS) entry which is preliminary data.</text>
</comment>
<evidence type="ECO:0000256" key="5">
    <source>
        <dbReference type="ARBA" id="ARBA00023242"/>
    </source>
</evidence>
<evidence type="ECO:0000259" key="8">
    <source>
        <dbReference type="PROSITE" id="PS50114"/>
    </source>
</evidence>